<dbReference type="EMBL" id="CP118718">
    <property type="protein sequence ID" value="WEA44413.1"/>
    <property type="molecule type" value="Genomic_DNA"/>
</dbReference>
<gene>
    <name evidence="2" type="ORF">PWO00_26985</name>
</gene>
<dbReference type="InterPro" id="IPR050194">
    <property type="entry name" value="Glycosyltransferase_grp1"/>
</dbReference>
<dbReference type="Proteomes" id="UP001220217">
    <property type="component" value="Chromosome"/>
</dbReference>
<dbReference type="AlphaFoldDB" id="A0ABD7WW36"/>
<dbReference type="PANTHER" id="PTHR45947">
    <property type="entry name" value="SULFOQUINOVOSYL TRANSFERASE SQD2"/>
    <property type="match status" value="1"/>
</dbReference>
<dbReference type="GO" id="GO:0016757">
    <property type="term" value="F:glycosyltransferase activity"/>
    <property type="evidence" value="ECO:0007669"/>
    <property type="project" value="UniProtKB-KW"/>
</dbReference>
<dbReference type="RefSeq" id="WP_221813912.1">
    <property type="nucleotide sequence ID" value="NZ_CP118718.1"/>
</dbReference>
<keyword evidence="2" id="KW-0808">Transferase</keyword>
<dbReference type="Gene3D" id="3.40.50.2000">
    <property type="entry name" value="Glycogen Phosphorylase B"/>
    <property type="match status" value="2"/>
</dbReference>
<reference evidence="2 3" key="1">
    <citation type="submission" date="2023-02" db="EMBL/GenBank/DDBJ databases">
        <title>Complete genome sequence of Priestia aryabhattai G5MAi6, a methanol-tolerant strain isolated from tap water in Hong Kong.</title>
        <authorList>
            <person name="Leung K.M."/>
            <person name="Lai G.K.K."/>
            <person name="Griffin S.D.J."/>
        </authorList>
    </citation>
    <scope>NUCLEOTIDE SEQUENCE [LARGE SCALE GENOMIC DNA]</scope>
    <source>
        <strain evidence="2 3">G5MAi6</strain>
    </source>
</reference>
<dbReference type="SUPFAM" id="SSF53756">
    <property type="entry name" value="UDP-Glycosyltransferase/glycogen phosphorylase"/>
    <property type="match status" value="1"/>
</dbReference>
<proteinExistence type="predicted"/>
<keyword evidence="2" id="KW-0328">Glycosyltransferase</keyword>
<evidence type="ECO:0000313" key="3">
    <source>
        <dbReference type="Proteomes" id="UP001220217"/>
    </source>
</evidence>
<sequence length="361" mass="40772">MKILLISNMYPSEQFPNYGVFVQNTKKILVKNDIKVDLAVMYKQTNKVKKLTSYALHYGRVLWKGLFGTYDYLYVHYASHNALPVLILKKFRRNIKVITNIHGSDVVPKDLNDNQFESNVKKLLQLSNKIISPSIAYKELIKNKYNLTNSIYVFPSGGVDPDIFYSYNNKEEAKKKLNLNPDQKVIGCVSRIDSGKGWEYFLQAISLLENDTPTSYHYLYVGSGVEEEKFKAMMVKLNLHSKVTHLPALPQPELVHVYNAIDAFIFPSKAESLGLVGLEAMACGTPVIGSKVGGLQDYIQPGKNGLFFEKGNIDELAFQIGSFINLSDEEKTRMSLASIETAGEYDLNKVSNILPTIFLMR</sequence>
<organism evidence="2 3">
    <name type="scientific">Priestia aryabhattai</name>
    <name type="common">Bacillus aryabhattai</name>
    <dbReference type="NCBI Taxonomy" id="412384"/>
    <lineage>
        <taxon>Bacteria</taxon>
        <taxon>Bacillati</taxon>
        <taxon>Bacillota</taxon>
        <taxon>Bacilli</taxon>
        <taxon>Bacillales</taxon>
        <taxon>Bacillaceae</taxon>
        <taxon>Priestia</taxon>
    </lineage>
</organism>
<protein>
    <submittedName>
        <fullName evidence="2">Glycosyltransferase</fullName>
        <ecNumber evidence="2">2.4.-.-</ecNumber>
    </submittedName>
</protein>
<dbReference type="Pfam" id="PF00534">
    <property type="entry name" value="Glycos_transf_1"/>
    <property type="match status" value="1"/>
</dbReference>
<name>A0ABD7WW36_PRIAR</name>
<accession>A0ABD7WW36</accession>
<evidence type="ECO:0000313" key="2">
    <source>
        <dbReference type="EMBL" id="WEA44413.1"/>
    </source>
</evidence>
<feature type="domain" description="Glycosyl transferase family 1" evidence="1">
    <location>
        <begin position="170"/>
        <end position="334"/>
    </location>
</feature>
<dbReference type="InterPro" id="IPR001296">
    <property type="entry name" value="Glyco_trans_1"/>
</dbReference>
<dbReference type="PANTHER" id="PTHR45947:SF3">
    <property type="entry name" value="SULFOQUINOVOSYL TRANSFERASE SQD2"/>
    <property type="match status" value="1"/>
</dbReference>
<evidence type="ECO:0000259" key="1">
    <source>
        <dbReference type="Pfam" id="PF00534"/>
    </source>
</evidence>
<dbReference type="EC" id="2.4.-.-" evidence="2"/>